<feature type="domain" description="HTH lacI-type" evidence="4">
    <location>
        <begin position="6"/>
        <end position="61"/>
    </location>
</feature>
<dbReference type="SMART" id="SM00354">
    <property type="entry name" value="HTH_LACI"/>
    <property type="match status" value="1"/>
</dbReference>
<accession>A0AA41UB64</accession>
<dbReference type="PANTHER" id="PTHR30146:SF138">
    <property type="entry name" value="TRANSCRIPTIONAL REGULATORY PROTEIN"/>
    <property type="match status" value="1"/>
</dbReference>
<dbReference type="CDD" id="cd01392">
    <property type="entry name" value="HTH_LacI"/>
    <property type="match status" value="1"/>
</dbReference>
<dbReference type="Pfam" id="PF00356">
    <property type="entry name" value="LacI"/>
    <property type="match status" value="1"/>
</dbReference>
<gene>
    <name evidence="5" type="ORF">ML536_07975</name>
</gene>
<dbReference type="PROSITE" id="PS50932">
    <property type="entry name" value="HTH_LACI_2"/>
    <property type="match status" value="1"/>
</dbReference>
<dbReference type="PANTHER" id="PTHR30146">
    <property type="entry name" value="LACI-RELATED TRANSCRIPTIONAL REPRESSOR"/>
    <property type="match status" value="1"/>
</dbReference>
<dbReference type="GO" id="GO:0000976">
    <property type="term" value="F:transcription cis-regulatory region binding"/>
    <property type="evidence" value="ECO:0007669"/>
    <property type="project" value="TreeGrafter"/>
</dbReference>
<evidence type="ECO:0000313" key="5">
    <source>
        <dbReference type="EMBL" id="MCI0126762.1"/>
    </source>
</evidence>
<dbReference type="CDD" id="cd06279">
    <property type="entry name" value="PBP1_LacI-like"/>
    <property type="match status" value="1"/>
</dbReference>
<dbReference type="RefSeq" id="WP_281735527.1">
    <property type="nucleotide sequence ID" value="NZ_JAKETQ010000001.1"/>
</dbReference>
<dbReference type="SUPFAM" id="SSF53822">
    <property type="entry name" value="Periplasmic binding protein-like I"/>
    <property type="match status" value="1"/>
</dbReference>
<evidence type="ECO:0000256" key="3">
    <source>
        <dbReference type="ARBA" id="ARBA00023163"/>
    </source>
</evidence>
<dbReference type="Proteomes" id="UP001156140">
    <property type="component" value="Unassembled WGS sequence"/>
</dbReference>
<keyword evidence="1" id="KW-0805">Transcription regulation</keyword>
<proteinExistence type="predicted"/>
<dbReference type="EMBL" id="JALAZD010000001">
    <property type="protein sequence ID" value="MCI0126762.1"/>
    <property type="molecule type" value="Genomic_DNA"/>
</dbReference>
<dbReference type="InterPro" id="IPR046335">
    <property type="entry name" value="LacI/GalR-like_sensor"/>
</dbReference>
<dbReference type="Pfam" id="PF13377">
    <property type="entry name" value="Peripla_BP_3"/>
    <property type="match status" value="1"/>
</dbReference>
<dbReference type="InterPro" id="IPR028082">
    <property type="entry name" value="Peripla_BP_I"/>
</dbReference>
<protein>
    <submittedName>
        <fullName evidence="5">LacI family transcriptional regulator</fullName>
    </submittedName>
</protein>
<keyword evidence="6" id="KW-1185">Reference proteome</keyword>
<evidence type="ECO:0000256" key="1">
    <source>
        <dbReference type="ARBA" id="ARBA00023015"/>
    </source>
</evidence>
<evidence type="ECO:0000259" key="4">
    <source>
        <dbReference type="PROSITE" id="PS50932"/>
    </source>
</evidence>
<dbReference type="InterPro" id="IPR000843">
    <property type="entry name" value="HTH_LacI"/>
</dbReference>
<keyword evidence="2" id="KW-0238">DNA-binding</keyword>
<evidence type="ECO:0000256" key="2">
    <source>
        <dbReference type="ARBA" id="ARBA00023125"/>
    </source>
</evidence>
<reference evidence="5" key="1">
    <citation type="submission" date="2022-03" db="EMBL/GenBank/DDBJ databases">
        <title>The complete genome sequence of a Methyloterrigena soli.</title>
        <authorList>
            <person name="Zi Z."/>
        </authorList>
    </citation>
    <scope>NUCLEOTIDE SEQUENCE</scope>
    <source>
        <strain evidence="5">M48</strain>
    </source>
</reference>
<dbReference type="Gene3D" id="3.40.50.2300">
    <property type="match status" value="2"/>
</dbReference>
<dbReference type="InterPro" id="IPR010982">
    <property type="entry name" value="Lambda_DNA-bd_dom_sf"/>
</dbReference>
<comment type="caution">
    <text evidence="5">The sequence shown here is derived from an EMBL/GenBank/DDBJ whole genome shotgun (WGS) entry which is preliminary data.</text>
</comment>
<organism evidence="5 6">
    <name type="scientific">Paradevosia shaoguanensis</name>
    <dbReference type="NCBI Taxonomy" id="1335043"/>
    <lineage>
        <taxon>Bacteria</taxon>
        <taxon>Pseudomonadati</taxon>
        <taxon>Pseudomonadota</taxon>
        <taxon>Alphaproteobacteria</taxon>
        <taxon>Hyphomicrobiales</taxon>
        <taxon>Devosiaceae</taxon>
        <taxon>Paradevosia</taxon>
    </lineage>
</organism>
<dbReference type="SUPFAM" id="SSF47413">
    <property type="entry name" value="lambda repressor-like DNA-binding domains"/>
    <property type="match status" value="1"/>
</dbReference>
<dbReference type="GO" id="GO:0003700">
    <property type="term" value="F:DNA-binding transcription factor activity"/>
    <property type="evidence" value="ECO:0007669"/>
    <property type="project" value="TreeGrafter"/>
</dbReference>
<dbReference type="Gene3D" id="1.10.260.40">
    <property type="entry name" value="lambda repressor-like DNA-binding domains"/>
    <property type="match status" value="1"/>
</dbReference>
<keyword evidence="3" id="KW-0804">Transcription</keyword>
<name>A0AA41UB64_9HYPH</name>
<evidence type="ECO:0000313" key="6">
    <source>
        <dbReference type="Proteomes" id="UP001156140"/>
    </source>
</evidence>
<sequence>MSEKTAKLADVAKAAGVSQGTASNVFNRPDVVREEVREKVLAAAKKIGYGGPNPKGRLLRAGKVNAIGIGANEPLSYFFEDPFARTVMAAISEEAQARGAGIALVSAQSEEALAWNIQSALVDGFILFCLEGADKLVELSQERQLPFVAINPPDGYESVAAITIDNLAGARLAAEHLIELGHRRFAILGLPFNEKGSGRRKPVDVRAASYGDTRDRALGYYAVLAQSGIGEDEVPLIETRGDRKTVNEAMEQLFGAPEPPTALLCMSDLAAMLALEWLQAKGIRVPDEVSVIGFDGVPEGAMSNPPLTTIAQPLVEIGRKAVDMILGAAPPAGTERMPVRLLVRSSTGPAPRR</sequence>
<dbReference type="AlphaFoldDB" id="A0AA41UB64"/>